<keyword evidence="3" id="KW-0132">Cell division</keyword>
<dbReference type="Proteomes" id="UP000242188">
    <property type="component" value="Unassembled WGS sequence"/>
</dbReference>
<dbReference type="InterPro" id="IPR055264">
    <property type="entry name" value="BOD1/SHG1_dom"/>
</dbReference>
<dbReference type="GO" id="GO:0048188">
    <property type="term" value="C:Set1C/COMPASS complex"/>
    <property type="evidence" value="ECO:0007669"/>
    <property type="project" value="TreeGrafter"/>
</dbReference>
<dbReference type="STRING" id="6573.A0A210Q2C3"/>
<feature type="compositionally biased region" description="Polar residues" evidence="1">
    <location>
        <begin position="896"/>
        <end position="927"/>
    </location>
</feature>
<feature type="compositionally biased region" description="Low complexity" evidence="1">
    <location>
        <begin position="457"/>
        <end position="468"/>
    </location>
</feature>
<reference evidence="3 4" key="1">
    <citation type="journal article" date="2017" name="Nat. Ecol. Evol.">
        <title>Scallop genome provides insights into evolution of bilaterian karyotype and development.</title>
        <authorList>
            <person name="Wang S."/>
            <person name="Zhang J."/>
            <person name="Jiao W."/>
            <person name="Li J."/>
            <person name="Xun X."/>
            <person name="Sun Y."/>
            <person name="Guo X."/>
            <person name="Huan P."/>
            <person name="Dong B."/>
            <person name="Zhang L."/>
            <person name="Hu X."/>
            <person name="Sun X."/>
            <person name="Wang J."/>
            <person name="Zhao C."/>
            <person name="Wang Y."/>
            <person name="Wang D."/>
            <person name="Huang X."/>
            <person name="Wang R."/>
            <person name="Lv J."/>
            <person name="Li Y."/>
            <person name="Zhang Z."/>
            <person name="Liu B."/>
            <person name="Lu W."/>
            <person name="Hui Y."/>
            <person name="Liang J."/>
            <person name="Zhou Z."/>
            <person name="Hou R."/>
            <person name="Li X."/>
            <person name="Liu Y."/>
            <person name="Li H."/>
            <person name="Ning X."/>
            <person name="Lin Y."/>
            <person name="Zhao L."/>
            <person name="Xing Q."/>
            <person name="Dou J."/>
            <person name="Li Y."/>
            <person name="Mao J."/>
            <person name="Guo H."/>
            <person name="Dou H."/>
            <person name="Li T."/>
            <person name="Mu C."/>
            <person name="Jiang W."/>
            <person name="Fu Q."/>
            <person name="Fu X."/>
            <person name="Miao Y."/>
            <person name="Liu J."/>
            <person name="Yu Q."/>
            <person name="Li R."/>
            <person name="Liao H."/>
            <person name="Li X."/>
            <person name="Kong Y."/>
            <person name="Jiang Z."/>
            <person name="Chourrout D."/>
            <person name="Li R."/>
            <person name="Bao Z."/>
        </authorList>
    </citation>
    <scope>NUCLEOTIDE SEQUENCE [LARGE SCALE GENOMIC DNA]</scope>
    <source>
        <strain evidence="3 4">PY_sf001</strain>
    </source>
</reference>
<feature type="compositionally biased region" description="Basic residues" evidence="1">
    <location>
        <begin position="1041"/>
        <end position="1052"/>
    </location>
</feature>
<dbReference type="PANTHER" id="PTHR31532">
    <property type="entry name" value="BIORIENTATION OF CHROMOSOMES IN CELL DIVISION 1 FAMILY MEMBER"/>
    <property type="match status" value="1"/>
</dbReference>
<feature type="compositionally biased region" description="Pro residues" evidence="1">
    <location>
        <begin position="1286"/>
        <end position="1295"/>
    </location>
</feature>
<comment type="caution">
    <text evidence="3">The sequence shown here is derived from an EMBL/GenBank/DDBJ whole genome shotgun (WGS) entry which is preliminary data.</text>
</comment>
<feature type="compositionally biased region" description="Low complexity" evidence="1">
    <location>
        <begin position="1385"/>
        <end position="1410"/>
    </location>
</feature>
<keyword evidence="4" id="KW-1185">Reference proteome</keyword>
<dbReference type="Pfam" id="PF05205">
    <property type="entry name" value="COMPASS-Shg1"/>
    <property type="match status" value="1"/>
</dbReference>
<protein>
    <submittedName>
        <fullName evidence="3">Biorientation of chromosomes in cell division protein 1</fullName>
    </submittedName>
</protein>
<feature type="compositionally biased region" description="Low complexity" evidence="1">
    <location>
        <begin position="1099"/>
        <end position="1111"/>
    </location>
</feature>
<feature type="compositionally biased region" description="Acidic residues" evidence="1">
    <location>
        <begin position="330"/>
        <end position="339"/>
    </location>
</feature>
<keyword evidence="3" id="KW-0131">Cell cycle</keyword>
<feature type="compositionally biased region" description="Basic and acidic residues" evidence="1">
    <location>
        <begin position="1061"/>
        <end position="1070"/>
    </location>
</feature>
<feature type="compositionally biased region" description="Acidic residues" evidence="1">
    <location>
        <begin position="511"/>
        <end position="523"/>
    </location>
</feature>
<feature type="compositionally biased region" description="Low complexity" evidence="1">
    <location>
        <begin position="1119"/>
        <end position="1150"/>
    </location>
</feature>
<dbReference type="EMBL" id="NEDP02005207">
    <property type="protein sequence ID" value="OWF42884.1"/>
    <property type="molecule type" value="Genomic_DNA"/>
</dbReference>
<feature type="compositionally biased region" description="Low complexity" evidence="1">
    <location>
        <begin position="1308"/>
        <end position="1340"/>
    </location>
</feature>
<name>A0A210Q2C3_MIZYE</name>
<feature type="compositionally biased region" description="Low complexity" evidence="1">
    <location>
        <begin position="1215"/>
        <end position="1226"/>
    </location>
</feature>
<feature type="compositionally biased region" description="Basic and acidic residues" evidence="1">
    <location>
        <begin position="376"/>
        <end position="390"/>
    </location>
</feature>
<feature type="compositionally biased region" description="Low complexity" evidence="1">
    <location>
        <begin position="1557"/>
        <end position="1571"/>
    </location>
</feature>
<feature type="compositionally biased region" description="Low complexity" evidence="1">
    <location>
        <begin position="537"/>
        <end position="552"/>
    </location>
</feature>
<feature type="compositionally biased region" description="Basic and acidic residues" evidence="1">
    <location>
        <begin position="1017"/>
        <end position="1040"/>
    </location>
</feature>
<feature type="compositionally biased region" description="Polar residues" evidence="1">
    <location>
        <begin position="402"/>
        <end position="439"/>
    </location>
</feature>
<accession>A0A210Q2C3</accession>
<dbReference type="GO" id="GO:0051301">
    <property type="term" value="P:cell division"/>
    <property type="evidence" value="ECO:0007669"/>
    <property type="project" value="UniProtKB-KW"/>
</dbReference>
<feature type="compositionally biased region" description="Basic and acidic residues" evidence="1">
    <location>
        <begin position="765"/>
        <end position="785"/>
    </location>
</feature>
<dbReference type="GO" id="GO:0031297">
    <property type="term" value="P:replication fork processing"/>
    <property type="evidence" value="ECO:0007669"/>
    <property type="project" value="TreeGrafter"/>
</dbReference>
<feature type="compositionally biased region" description="Basic and acidic residues" evidence="1">
    <location>
        <begin position="964"/>
        <end position="976"/>
    </location>
</feature>
<feature type="compositionally biased region" description="Polar residues" evidence="1">
    <location>
        <begin position="856"/>
        <end position="866"/>
    </location>
</feature>
<feature type="region of interest" description="Disordered" evidence="1">
    <location>
        <begin position="856"/>
        <end position="1163"/>
    </location>
</feature>
<organism evidence="3 4">
    <name type="scientific">Mizuhopecten yessoensis</name>
    <name type="common">Japanese scallop</name>
    <name type="synonym">Patinopecten yessoensis</name>
    <dbReference type="NCBI Taxonomy" id="6573"/>
    <lineage>
        <taxon>Eukaryota</taxon>
        <taxon>Metazoa</taxon>
        <taxon>Spiralia</taxon>
        <taxon>Lophotrochozoa</taxon>
        <taxon>Mollusca</taxon>
        <taxon>Bivalvia</taxon>
        <taxon>Autobranchia</taxon>
        <taxon>Pteriomorphia</taxon>
        <taxon>Pectinida</taxon>
        <taxon>Pectinoidea</taxon>
        <taxon>Pectinidae</taxon>
        <taxon>Mizuhopecten</taxon>
    </lineage>
</organism>
<feature type="compositionally biased region" description="Polar residues" evidence="1">
    <location>
        <begin position="555"/>
        <end position="598"/>
    </location>
</feature>
<feature type="compositionally biased region" description="Pro residues" evidence="1">
    <location>
        <begin position="1420"/>
        <end position="1435"/>
    </location>
</feature>
<feature type="compositionally biased region" description="Pro residues" evidence="1">
    <location>
        <begin position="308"/>
        <end position="329"/>
    </location>
</feature>
<feature type="compositionally biased region" description="Polar residues" evidence="1">
    <location>
        <begin position="946"/>
        <end position="963"/>
    </location>
</feature>
<feature type="region of interest" description="Disordered" evidence="1">
    <location>
        <begin position="647"/>
        <end position="793"/>
    </location>
</feature>
<evidence type="ECO:0000259" key="2">
    <source>
        <dbReference type="Pfam" id="PF05205"/>
    </source>
</evidence>
<sequence length="1613" mass="177788">MTTKKVGNETEADPKVVHDILDKLKSQGLFDQFRKECLADVDTKPAFQNLRQRVEGYVSRFLTRQVWSPNMNKNHLRDSLRRQINQSGMLATGVERVIEQVVNPKIFHVIKPKIDEVACQHLNIDPEKRKERMELKKNQQKQNLQSLMSLSVPPPDFQQQQTNQQPTPLPPQSATPFGSPPLMAGFPQTFTANAWQQQTPQQSTVGSYPPGMMSFPMAMPLPLAYGMPPQAFPYMPNPWGGFTMPNIYTKPPGFDTPSSVGSEATVTSTNPPIPGVLAQFGVSPAIVQSPLGVSSPSVSLNASVADTPTPPKTSLPPLPPIPKTPPPPGTEEEEEEEEAPVIPKDTPKQEINKALFKEEKNILEDIPLPAMPPTPKKKEDSKQPPKKSDSESVVSDFKTSGDESSQDLTMFTTDSESMDTQSTYKTGDEATSTSQNITDGETKRPYTFEWNREVDQMSEMSELSVSSVHTSDLSLFSEGGSNSVTSDLSDDDIPAPCYSPHHGDEQSAQAQDDDEVEENEMADSQDILPEVIPPKQASSPSDISPASSPVPAEEQITSSPSEPGTEKQTQSAAVTLEPQTTSPTIVTESPKVSESAEVTTLPKVSEPAEVTMLPKVSEPAEVTVLPKVTESSKVSVIPKVTEMTEKVTASARAATPGKPRRLISLQYNYSDSDDEETREERKARIAREKEERYVQRLQRRAELEARRKDREEEKAKLREERKKSKDSKKEEEIDKDLQEVSKEEAEIQMEVKCPDSPEKKKKKTKAELKEELTKQKVQEKKEALRRQRTRTRRYTSDEFTSIYTEKKQPFSSQSYEELVVEEMAVEETIETETVETDFTIGMMVDITPDIDLSQGQEVTSQAQEMTSHGEEVARNSNTTSSSVEFEDSFESPPTPTQDETVNENQIAVNQDTTSIPIFEVHSSTSSGLGIGQSIHQTRSRGKVSDDIQSNSSGRAVSPMSDLSDTVKSDTAGDGRRTGKRKRVNSGERQLSVDTDTRGKRGRVRLNSSPTQALTEDLSGKKSTDTEKLSSKRYDTSDLYKPHRTFRSSRRHGSSPGATHDTVSKAKENKNKVKSSLDTSPISSRSTSPVSLIGQTSPISSSSASFSSSRSPSKSKSRSRSNSSSSSGSLHSRSSKSNAKKSASGSSSTSSVDEFGRRKRKNLRMPIDMVDFGEAARLAKSSLINVDFGEAERWVQQQGKRQLCGRGGNQGRPGHQRGAVGQQGRGQWHNQGATWTFPMEAHPGSSSPPQSPLKHFYPYDTIEKSPSPHSPRPESPPYPYPYRGRDTPPPPPPPLPGYSRQRSESPIYRSGSPGYRSGSPGFRSGSPGYRSGSPGFRSGSPAYRRPSMESPPHYSQRSPSPSQKRPHTRAVVQRPISPDDCIETISSSSGSFDDPPSPSPRSQRSASPSHRPVIRGHRPTSPSPGPVRGPRSPSPPLHLTSRGQRPPSPTNRPITRGPRSPSPGIRSKRPPSPPSPPLRVIRGPRSPSPPHPALRGQRPPSPPSRPLTRGQISPSPIDSPPLFKRQRPLSPPSRPLTRGQRAISPPYMEEVTPSTRALRSQRPPSPPMMSQRLRNKHTAPDRFSPPPIQRETRRQRPPSPPPPPRLNMNKKVKR</sequence>
<gene>
    <name evidence="3" type="ORF">KP79_PYT17663</name>
</gene>
<feature type="compositionally biased region" description="Low complexity" evidence="1">
    <location>
        <begin position="1455"/>
        <end position="1464"/>
    </location>
</feature>
<feature type="compositionally biased region" description="Polar residues" evidence="1">
    <location>
        <begin position="469"/>
        <end position="487"/>
    </location>
</feature>
<feature type="compositionally biased region" description="Pro residues" evidence="1">
    <location>
        <begin position="1267"/>
        <end position="1279"/>
    </location>
</feature>
<feature type="compositionally biased region" description="Low complexity" evidence="1">
    <location>
        <begin position="1075"/>
        <end position="1092"/>
    </location>
</feature>
<feature type="region of interest" description="Disordered" evidence="1">
    <location>
        <begin position="149"/>
        <end position="176"/>
    </location>
</feature>
<feature type="compositionally biased region" description="Basic and acidic residues" evidence="1">
    <location>
        <begin position="345"/>
        <end position="363"/>
    </location>
</feature>
<evidence type="ECO:0000313" key="4">
    <source>
        <dbReference type="Proteomes" id="UP000242188"/>
    </source>
</evidence>
<feature type="compositionally biased region" description="Low complexity" evidence="1">
    <location>
        <begin position="149"/>
        <end position="166"/>
    </location>
</feature>
<feature type="compositionally biased region" description="Basic and acidic residues" evidence="1">
    <location>
        <begin position="440"/>
        <end position="455"/>
    </location>
</feature>
<evidence type="ECO:0000256" key="1">
    <source>
        <dbReference type="SAM" id="MobiDB-lite"/>
    </source>
</evidence>
<dbReference type="OrthoDB" id="7605699at2759"/>
<feature type="region of interest" description="Disordered" evidence="1">
    <location>
        <begin position="1198"/>
        <end position="1613"/>
    </location>
</feature>
<proteinExistence type="predicted"/>
<feature type="compositionally biased region" description="Basic and acidic residues" evidence="1">
    <location>
        <begin position="678"/>
        <end position="745"/>
    </location>
</feature>
<evidence type="ECO:0000313" key="3">
    <source>
        <dbReference type="EMBL" id="OWF42884.1"/>
    </source>
</evidence>
<feature type="region of interest" description="Disordered" evidence="1">
    <location>
        <begin position="292"/>
        <end position="600"/>
    </location>
</feature>
<feature type="domain" description="BOD1/SHG1" evidence="2">
    <location>
        <begin position="20"/>
        <end position="114"/>
    </location>
</feature>
<dbReference type="PANTHER" id="PTHR31532:SF10">
    <property type="entry name" value="BIORIENTATION OF CHROMOSOMES IN CELL DIVISION PROTEIN 1-LIKE 1"/>
    <property type="match status" value="1"/>
</dbReference>